<dbReference type="GO" id="GO:0000214">
    <property type="term" value="C:tRNA-intron endonuclease complex"/>
    <property type="evidence" value="ECO:0007669"/>
    <property type="project" value="TreeGrafter"/>
</dbReference>
<dbReference type="AlphaFoldDB" id="A0A9P8IFH2"/>
<protein>
    <recommendedName>
        <fullName evidence="4">tRNA-splicing endonuclease subunit Sen54 N-terminal domain-containing protein</fullName>
    </recommendedName>
</protein>
<reference evidence="5" key="1">
    <citation type="submission" date="2021-07" db="EMBL/GenBank/DDBJ databases">
        <title>Draft genome of Mortierella alpina, strain LL118, isolated from an aspen leaf litter sample.</title>
        <authorList>
            <person name="Yang S."/>
            <person name="Vinatzer B.A."/>
        </authorList>
    </citation>
    <scope>NUCLEOTIDE SEQUENCE</scope>
    <source>
        <strain evidence="5">LL118</strain>
    </source>
</reference>
<dbReference type="Proteomes" id="UP000717515">
    <property type="component" value="Unassembled WGS sequence"/>
</dbReference>
<dbReference type="InterPro" id="IPR024337">
    <property type="entry name" value="tRNA_splic_suSen54"/>
</dbReference>
<name>A0A9P8IFH2_MORAP</name>
<evidence type="ECO:0000259" key="4">
    <source>
        <dbReference type="Pfam" id="PF12928"/>
    </source>
</evidence>
<evidence type="ECO:0000256" key="1">
    <source>
        <dbReference type="ARBA" id="ARBA00005736"/>
    </source>
</evidence>
<dbReference type="EMBL" id="JAIFTL010000001">
    <property type="protein sequence ID" value="KAG9327829.1"/>
    <property type="molecule type" value="Genomic_DNA"/>
</dbReference>
<feature type="compositionally biased region" description="Polar residues" evidence="3">
    <location>
        <begin position="28"/>
        <end position="37"/>
    </location>
</feature>
<dbReference type="GO" id="GO:0000379">
    <property type="term" value="P:tRNA-type intron splice site recognition and cleavage"/>
    <property type="evidence" value="ECO:0007669"/>
    <property type="project" value="TreeGrafter"/>
</dbReference>
<sequence>MQRPPHMDAADQDDNDQQPDFRLLLTNARGQSSSQALPSKEAKSSQQPATVLEEQLDAYFQILTEERRGAERTFSRAVFESDLGLFRLTVNKGTHFVSMGHTLRGQIYLFPEEALYLVDRGSLLAEHHGLDMTVQEMWSVYFTCAHVSYRDQDPRCVHEQDSTLAMDRYLVYSYLKRLGFVVIRPGTYTQEPDARARRQASTAQSSALLRLSYGASFVSVLSSWILRAWRNATGMIVSRIGMFIEPFNRIWTRTIRGPLVAHGDRLSYDQILQRLLIIPGIRLAHQAQGDTNIQQGGDHQTHGRTKLDVDFEVYKPGGAFKKRQPGVPDYRVVVTRSSAPLPSLGDLRGYMDSQLDPSSESPDLNVAPHAASVKGKKPKAPDWPKILFAVVDGGQVSFMSMLNIKAVP</sequence>
<comment type="similarity">
    <text evidence="1">Belongs to the SEN54 family.</text>
</comment>
<dbReference type="PANTHER" id="PTHR21027:SF1">
    <property type="entry name" value="TRNA-SPLICING ENDONUCLEASE SUBUNIT SEN54"/>
    <property type="match status" value="1"/>
</dbReference>
<feature type="domain" description="tRNA-splicing endonuclease subunit Sen54 N-terminal" evidence="4">
    <location>
        <begin position="60"/>
        <end position="123"/>
    </location>
</feature>
<gene>
    <name evidence="5" type="ORF">KVV02_000275</name>
</gene>
<dbReference type="Pfam" id="PF12928">
    <property type="entry name" value="tRNA_int_end_N2"/>
    <property type="match status" value="1"/>
</dbReference>
<accession>A0A9P8IFH2</accession>
<evidence type="ECO:0000313" key="5">
    <source>
        <dbReference type="EMBL" id="KAG9327829.1"/>
    </source>
</evidence>
<evidence type="ECO:0000256" key="2">
    <source>
        <dbReference type="ARBA" id="ARBA00022694"/>
    </source>
</evidence>
<proteinExistence type="inferred from homology"/>
<evidence type="ECO:0000313" key="6">
    <source>
        <dbReference type="Proteomes" id="UP000717515"/>
    </source>
</evidence>
<organism evidence="5 6">
    <name type="scientific">Mortierella alpina</name>
    <name type="common">Oleaginous fungus</name>
    <name type="synonym">Mortierella renispora</name>
    <dbReference type="NCBI Taxonomy" id="64518"/>
    <lineage>
        <taxon>Eukaryota</taxon>
        <taxon>Fungi</taxon>
        <taxon>Fungi incertae sedis</taxon>
        <taxon>Mucoromycota</taxon>
        <taxon>Mortierellomycotina</taxon>
        <taxon>Mortierellomycetes</taxon>
        <taxon>Mortierellales</taxon>
        <taxon>Mortierellaceae</taxon>
        <taxon>Mortierella</taxon>
    </lineage>
</organism>
<comment type="caution">
    <text evidence="5">The sequence shown here is derived from an EMBL/GenBank/DDBJ whole genome shotgun (WGS) entry which is preliminary data.</text>
</comment>
<evidence type="ECO:0000256" key="3">
    <source>
        <dbReference type="SAM" id="MobiDB-lite"/>
    </source>
</evidence>
<dbReference type="PANTHER" id="PTHR21027">
    <property type="entry name" value="TRNA-SPLICING ENDONUCLEASE SUBUNIT SEN54"/>
    <property type="match status" value="1"/>
</dbReference>
<keyword evidence="2" id="KW-0819">tRNA processing</keyword>
<feature type="region of interest" description="Disordered" evidence="3">
    <location>
        <begin position="1"/>
        <end position="48"/>
    </location>
</feature>
<feature type="region of interest" description="Disordered" evidence="3">
    <location>
        <begin position="351"/>
        <end position="377"/>
    </location>
</feature>
<dbReference type="InterPro" id="IPR024336">
    <property type="entry name" value="tRNA_splic_suSen54_N"/>
</dbReference>